<sequence>MKNILNFLVETGNLKRIKRKGITFYCVKEADSAVDHTFRTAMLAWILGVNKELNIEKTIKIALVHNLCKVYAGDITPYDGFLPKNKKKKDEFVKKWRRLSKPDKRKIFNEKIKKEKKSLEKLTSKLPKEIKREIRNLWLEYEMCKTPEGKFVNQLDMAENLLEAFECWRNDKKFPTRPWWEHADEVIDDPVILEFLKEIEKEELKYNKTVRTKRYEKKRKNQKRNDNRRGY</sequence>
<dbReference type="GO" id="GO:0005737">
    <property type="term" value="C:cytoplasm"/>
    <property type="evidence" value="ECO:0007669"/>
    <property type="project" value="TreeGrafter"/>
</dbReference>
<evidence type="ECO:0000313" key="4">
    <source>
        <dbReference type="EMBL" id="PJE69446.1"/>
    </source>
</evidence>
<dbReference type="Pfam" id="PF13023">
    <property type="entry name" value="HD_3"/>
    <property type="match status" value="1"/>
</dbReference>
<dbReference type="Proteomes" id="UP000236946">
    <property type="component" value="Unassembled WGS sequence"/>
</dbReference>
<dbReference type="EMBL" id="PFEN01000038">
    <property type="protein sequence ID" value="PJE69446.1"/>
    <property type="molecule type" value="Genomic_DNA"/>
</dbReference>
<dbReference type="AlphaFoldDB" id="A0A2H9T123"/>
<dbReference type="InterPro" id="IPR039356">
    <property type="entry name" value="YfbR/HDDC2"/>
</dbReference>
<feature type="domain" description="HD" evidence="3">
    <location>
        <begin position="12"/>
        <end position="170"/>
    </location>
</feature>
<keyword evidence="2" id="KW-0378">Hydrolase</keyword>
<dbReference type="PANTHER" id="PTHR11845:SF13">
    <property type="entry name" value="5'-DEOXYNUCLEOTIDASE HDDC2"/>
    <property type="match status" value="1"/>
</dbReference>
<dbReference type="GO" id="GO:0002953">
    <property type="term" value="F:5'-deoxynucleotidase activity"/>
    <property type="evidence" value="ECO:0007669"/>
    <property type="project" value="InterPro"/>
</dbReference>
<protein>
    <recommendedName>
        <fullName evidence="3">HD domain-containing protein</fullName>
    </recommendedName>
</protein>
<dbReference type="GO" id="GO:0046872">
    <property type="term" value="F:metal ion binding"/>
    <property type="evidence" value="ECO:0007669"/>
    <property type="project" value="UniProtKB-KW"/>
</dbReference>
<dbReference type="SUPFAM" id="SSF109604">
    <property type="entry name" value="HD-domain/PDEase-like"/>
    <property type="match status" value="1"/>
</dbReference>
<organism evidence="4 5">
    <name type="scientific">Candidatus Staskawiczbacteria bacterium CG10_big_fil_rev_8_21_14_0_10_38_10</name>
    <dbReference type="NCBI Taxonomy" id="1974891"/>
    <lineage>
        <taxon>Bacteria</taxon>
        <taxon>Candidatus Staskawicziibacteriota</taxon>
    </lineage>
</organism>
<name>A0A2H9T123_9BACT</name>
<reference evidence="5" key="1">
    <citation type="submission" date="2017-09" db="EMBL/GenBank/DDBJ databases">
        <title>Depth-based differentiation of microbial function through sediment-hosted aquifers and enrichment of novel symbionts in the deep terrestrial subsurface.</title>
        <authorList>
            <person name="Probst A.J."/>
            <person name="Ladd B."/>
            <person name="Jarett J.K."/>
            <person name="Geller-Mcgrath D.E."/>
            <person name="Sieber C.M.K."/>
            <person name="Emerson J.B."/>
            <person name="Anantharaman K."/>
            <person name="Thomas B.C."/>
            <person name="Malmstrom R."/>
            <person name="Stieglmeier M."/>
            <person name="Klingl A."/>
            <person name="Woyke T."/>
            <person name="Ryan C.M."/>
            <person name="Banfield J.F."/>
        </authorList>
    </citation>
    <scope>NUCLEOTIDE SEQUENCE [LARGE SCALE GENOMIC DNA]</scope>
</reference>
<keyword evidence="1" id="KW-0479">Metal-binding</keyword>
<dbReference type="Gene3D" id="1.10.3210.10">
    <property type="entry name" value="Hypothetical protein af1432"/>
    <property type="match status" value="1"/>
</dbReference>
<evidence type="ECO:0000256" key="2">
    <source>
        <dbReference type="ARBA" id="ARBA00022801"/>
    </source>
</evidence>
<gene>
    <name evidence="4" type="ORF">COU98_02025</name>
</gene>
<dbReference type="PANTHER" id="PTHR11845">
    <property type="entry name" value="5'-DEOXYNUCLEOTIDASE HDDC2"/>
    <property type="match status" value="1"/>
</dbReference>
<evidence type="ECO:0000313" key="5">
    <source>
        <dbReference type="Proteomes" id="UP000236946"/>
    </source>
</evidence>
<evidence type="ECO:0000259" key="3">
    <source>
        <dbReference type="Pfam" id="PF13023"/>
    </source>
</evidence>
<proteinExistence type="predicted"/>
<comment type="caution">
    <text evidence="4">The sequence shown here is derived from an EMBL/GenBank/DDBJ whole genome shotgun (WGS) entry which is preliminary data.</text>
</comment>
<evidence type="ECO:0000256" key="1">
    <source>
        <dbReference type="ARBA" id="ARBA00022723"/>
    </source>
</evidence>
<dbReference type="InterPro" id="IPR006674">
    <property type="entry name" value="HD_domain"/>
</dbReference>
<accession>A0A2H9T123</accession>